<comment type="similarity">
    <text evidence="4">Belongs to the Nudix hydrolase family.</text>
</comment>
<dbReference type="AlphaFoldDB" id="A0A399E0E0"/>
<protein>
    <submittedName>
        <fullName evidence="6">Nucleoside triphosphatase NudI</fullName>
        <ecNumber evidence="6">3.6.1.9</ecNumber>
    </submittedName>
</protein>
<dbReference type="RefSeq" id="WP_027888711.1">
    <property type="nucleotide sequence ID" value="NZ_JBHSXZ010000041.1"/>
</dbReference>
<dbReference type="PROSITE" id="PS51462">
    <property type="entry name" value="NUDIX"/>
    <property type="match status" value="1"/>
</dbReference>
<gene>
    <name evidence="6" type="primary">nudI</name>
    <name evidence="6" type="ORF">Mcate_02127</name>
</gene>
<evidence type="ECO:0000256" key="4">
    <source>
        <dbReference type="RuleBase" id="RU003476"/>
    </source>
</evidence>
<dbReference type="EMBL" id="QWKX01000061">
    <property type="protein sequence ID" value="RIH75642.1"/>
    <property type="molecule type" value="Genomic_DNA"/>
</dbReference>
<evidence type="ECO:0000259" key="5">
    <source>
        <dbReference type="PROSITE" id="PS51462"/>
    </source>
</evidence>
<dbReference type="OrthoDB" id="9816289at2"/>
<dbReference type="InterPro" id="IPR020476">
    <property type="entry name" value="Nudix_hydrolase"/>
</dbReference>
<dbReference type="PANTHER" id="PTHR43046">
    <property type="entry name" value="GDP-MANNOSE MANNOSYL HYDROLASE"/>
    <property type="match status" value="1"/>
</dbReference>
<keyword evidence="2 4" id="KW-0378">Hydrolase</keyword>
<dbReference type="PANTHER" id="PTHR43046:SF12">
    <property type="entry name" value="GDP-MANNOSE MANNOSYL HYDROLASE"/>
    <property type="match status" value="1"/>
</dbReference>
<dbReference type="EC" id="3.6.1.9" evidence="6"/>
<proteinExistence type="inferred from homology"/>
<dbReference type="GO" id="GO:0047429">
    <property type="term" value="F:nucleoside triphosphate diphosphatase activity"/>
    <property type="evidence" value="ECO:0007669"/>
    <property type="project" value="UniProtKB-EC"/>
</dbReference>
<comment type="caution">
    <text evidence="6">The sequence shown here is derived from an EMBL/GenBank/DDBJ whole genome shotgun (WGS) entry which is preliminary data.</text>
</comment>
<evidence type="ECO:0000313" key="6">
    <source>
        <dbReference type="EMBL" id="RIH75642.1"/>
    </source>
</evidence>
<evidence type="ECO:0000256" key="1">
    <source>
        <dbReference type="ARBA" id="ARBA00001946"/>
    </source>
</evidence>
<dbReference type="CDD" id="cd18874">
    <property type="entry name" value="NUDIX_Hydrolase"/>
    <property type="match status" value="1"/>
</dbReference>
<reference evidence="6 7" key="1">
    <citation type="submission" date="2018-08" db="EMBL/GenBank/DDBJ databases">
        <title>Meiothermus cateniformans JCM 15151 genome sequencing project.</title>
        <authorList>
            <person name="Da Costa M.S."/>
            <person name="Albuquerque L."/>
            <person name="Raposo P."/>
            <person name="Froufe H.J.C."/>
            <person name="Barroso C.S."/>
            <person name="Egas C."/>
        </authorList>
    </citation>
    <scope>NUCLEOTIDE SEQUENCE [LARGE SCALE GENOMIC DNA]</scope>
    <source>
        <strain evidence="6 7">JCM 15151</strain>
    </source>
</reference>
<evidence type="ECO:0000256" key="3">
    <source>
        <dbReference type="ARBA" id="ARBA00022842"/>
    </source>
</evidence>
<keyword evidence="3" id="KW-0460">Magnesium</keyword>
<evidence type="ECO:0000313" key="7">
    <source>
        <dbReference type="Proteomes" id="UP000266089"/>
    </source>
</evidence>
<accession>A0A399E0E0</accession>
<dbReference type="PRINTS" id="PR00502">
    <property type="entry name" value="NUDIXFAMILY"/>
</dbReference>
<dbReference type="Pfam" id="PF00293">
    <property type="entry name" value="NUDIX"/>
    <property type="match status" value="1"/>
</dbReference>
<name>A0A399E0E0_9DEIN</name>
<dbReference type="InterPro" id="IPR015797">
    <property type="entry name" value="NUDIX_hydrolase-like_dom_sf"/>
</dbReference>
<organism evidence="6 7">
    <name type="scientific">Meiothermus taiwanensis</name>
    <dbReference type="NCBI Taxonomy" id="172827"/>
    <lineage>
        <taxon>Bacteria</taxon>
        <taxon>Thermotogati</taxon>
        <taxon>Deinococcota</taxon>
        <taxon>Deinococci</taxon>
        <taxon>Thermales</taxon>
        <taxon>Thermaceae</taxon>
        <taxon>Meiothermus</taxon>
    </lineage>
</organism>
<dbReference type="Gene3D" id="3.90.79.10">
    <property type="entry name" value="Nucleoside Triphosphate Pyrophosphohydrolase"/>
    <property type="match status" value="1"/>
</dbReference>
<dbReference type="InterPro" id="IPR020084">
    <property type="entry name" value="NUDIX_hydrolase_CS"/>
</dbReference>
<dbReference type="PROSITE" id="PS00893">
    <property type="entry name" value="NUDIX_BOX"/>
    <property type="match status" value="1"/>
</dbReference>
<dbReference type="InterPro" id="IPR000086">
    <property type="entry name" value="NUDIX_hydrolase_dom"/>
</dbReference>
<dbReference type="Proteomes" id="UP000266089">
    <property type="component" value="Unassembled WGS sequence"/>
</dbReference>
<sequence>MEPRYPIPTVGALVKGPSGRVLIVKTGKWQGWWGVPGGKIEWGESLEAALQREFREEVGLELTQIRFALLLEGVFDPQFYKPMHFLFINYFAESPDETIRPNQEILEWAWVNPEEALRYPLNRITRTLLEAYLGRGAV</sequence>
<feature type="domain" description="Nudix hydrolase" evidence="5">
    <location>
        <begin position="5"/>
        <end position="133"/>
    </location>
</feature>
<dbReference type="SUPFAM" id="SSF55811">
    <property type="entry name" value="Nudix"/>
    <property type="match status" value="1"/>
</dbReference>
<comment type="cofactor">
    <cofactor evidence="1">
        <name>Mg(2+)</name>
        <dbReference type="ChEBI" id="CHEBI:18420"/>
    </cofactor>
</comment>
<evidence type="ECO:0000256" key="2">
    <source>
        <dbReference type="ARBA" id="ARBA00022801"/>
    </source>
</evidence>